<keyword evidence="1" id="KW-0812">Transmembrane</keyword>
<gene>
    <name evidence="2" type="ORF">SJAV_17270</name>
</gene>
<dbReference type="AlphaFoldDB" id="A0AAT9GSC5"/>
<protein>
    <submittedName>
        <fullName evidence="2">Uncharacterized protein</fullName>
    </submittedName>
</protein>
<evidence type="ECO:0000256" key="1">
    <source>
        <dbReference type="SAM" id="Phobius"/>
    </source>
</evidence>
<dbReference type="GeneID" id="92354680"/>
<feature type="transmembrane region" description="Helical" evidence="1">
    <location>
        <begin position="6"/>
        <end position="27"/>
    </location>
</feature>
<dbReference type="KEGG" id="sjv:SJAV_17270"/>
<keyword evidence="1" id="KW-0472">Membrane</keyword>
<reference evidence="2" key="1">
    <citation type="submission" date="2024-03" db="EMBL/GenBank/DDBJ databases">
        <title>Complete genome sequence of Sulfurisphaera javensis strain KD-1.</title>
        <authorList>
            <person name="Sakai H."/>
            <person name="Nur N."/>
            <person name="Suwanto A."/>
            <person name="Kurosawa N."/>
        </authorList>
    </citation>
    <scope>NUCLEOTIDE SEQUENCE</scope>
    <source>
        <strain evidence="2">KD-1</strain>
    </source>
</reference>
<organism evidence="2">
    <name type="scientific">Sulfurisphaera javensis</name>
    <dbReference type="NCBI Taxonomy" id="2049879"/>
    <lineage>
        <taxon>Archaea</taxon>
        <taxon>Thermoproteota</taxon>
        <taxon>Thermoprotei</taxon>
        <taxon>Sulfolobales</taxon>
        <taxon>Sulfolobaceae</taxon>
        <taxon>Sulfurisphaera</taxon>
    </lineage>
</organism>
<dbReference type="RefSeq" id="WP_369609348.1">
    <property type="nucleotide sequence ID" value="NZ_AP031322.1"/>
</dbReference>
<dbReference type="EMBL" id="AP031322">
    <property type="protein sequence ID" value="BFH73783.1"/>
    <property type="molecule type" value="Genomic_DNA"/>
</dbReference>
<evidence type="ECO:0000313" key="2">
    <source>
        <dbReference type="EMBL" id="BFH73783.1"/>
    </source>
</evidence>
<sequence length="381" mass="42303">MNVKLVFVSIVISLILIVIIYSAYAYFTSPKYVIIKLNNFSKIYSIEVINNKELLLGGVYFLNNNTIPQGVAGIYFLNNNTFLPFNISNYFKEGYIYSLGYNGTFVMIGGSTRINGTLHSSLVGINILTGEIYNLSKIIPSFYTLGQVFAIDWTGKYWLIGGNAYIYGISQSPFLIPFLLKVNSTGFHDLSPDLPSDFKVQGGASTIYYIYSNNNSSSIIVGGNAVNMTATILMNSKFTNISFNFLHLGVLLTAYYWNGNWIIGGENLTNPDNPEPFLAIINRTQAYPINLEYKLGIVTSITSTSSNSLLVSLRVPFITSNGTAYGTVILYGDKINNLKSIFSKPYIVIEELTSFQNEALGVGYYQQGNNFTGIILIFKNF</sequence>
<name>A0AAT9GSC5_9CREN</name>
<proteinExistence type="predicted"/>
<accession>A0AAT9GSC5</accession>
<keyword evidence="1" id="KW-1133">Transmembrane helix</keyword>